<evidence type="ECO:0000313" key="2">
    <source>
        <dbReference type="EMBL" id="RNA10565.1"/>
    </source>
</evidence>
<proteinExistence type="predicted"/>
<evidence type="ECO:0000259" key="1">
    <source>
        <dbReference type="PROSITE" id="PS50878"/>
    </source>
</evidence>
<dbReference type="EMBL" id="REGN01006159">
    <property type="protein sequence ID" value="RNA10565.1"/>
    <property type="molecule type" value="Genomic_DNA"/>
</dbReference>
<dbReference type="AlphaFoldDB" id="A0A3M7QHX3"/>
<evidence type="ECO:0000313" key="3">
    <source>
        <dbReference type="Proteomes" id="UP000276133"/>
    </source>
</evidence>
<keyword evidence="2" id="KW-0695">RNA-directed DNA polymerase</keyword>
<keyword evidence="2" id="KW-0548">Nucleotidyltransferase</keyword>
<name>A0A3M7QHX3_BRAPC</name>
<dbReference type="OrthoDB" id="8046321at2759"/>
<dbReference type="InterPro" id="IPR000477">
    <property type="entry name" value="RT_dom"/>
</dbReference>
<comment type="caution">
    <text evidence="2">The sequence shown here is derived from an EMBL/GenBank/DDBJ whole genome shotgun (WGS) entry which is preliminary data.</text>
</comment>
<protein>
    <submittedName>
        <fullName evidence="2">RNA-directed DNA polymerase from mobile element jockey-like</fullName>
    </submittedName>
</protein>
<sequence length="131" mass="14988">MMFLFDISILGSSLKIINSLPPYALCDDLCIWFTHKSKRIIKKILQSAINKIVEFCEKWGLTINKSKTCYTVFTSTGLRKNYVDKYSIELKVDNELIPLEPNPTFLGIKLDPKLKYAEHLRESSSGSLHST</sequence>
<dbReference type="Proteomes" id="UP000276133">
    <property type="component" value="Unassembled WGS sequence"/>
</dbReference>
<accession>A0A3M7QHX3</accession>
<keyword evidence="3" id="KW-1185">Reference proteome</keyword>
<dbReference type="PROSITE" id="PS50878">
    <property type="entry name" value="RT_POL"/>
    <property type="match status" value="1"/>
</dbReference>
<feature type="domain" description="Reverse transcriptase" evidence="1">
    <location>
        <begin position="1"/>
        <end position="110"/>
    </location>
</feature>
<dbReference type="GO" id="GO:0003964">
    <property type="term" value="F:RNA-directed DNA polymerase activity"/>
    <property type="evidence" value="ECO:0007669"/>
    <property type="project" value="UniProtKB-KW"/>
</dbReference>
<gene>
    <name evidence="2" type="ORF">BpHYR1_026478</name>
</gene>
<keyword evidence="2" id="KW-0808">Transferase</keyword>
<reference evidence="2 3" key="1">
    <citation type="journal article" date="2018" name="Sci. Rep.">
        <title>Genomic signatures of local adaptation to the degree of environmental predictability in rotifers.</title>
        <authorList>
            <person name="Franch-Gras L."/>
            <person name="Hahn C."/>
            <person name="Garcia-Roger E.M."/>
            <person name="Carmona M.J."/>
            <person name="Serra M."/>
            <person name="Gomez A."/>
        </authorList>
    </citation>
    <scope>NUCLEOTIDE SEQUENCE [LARGE SCALE GENOMIC DNA]</scope>
    <source>
        <strain evidence="2">HYR1</strain>
    </source>
</reference>
<organism evidence="2 3">
    <name type="scientific">Brachionus plicatilis</name>
    <name type="common">Marine rotifer</name>
    <name type="synonym">Brachionus muelleri</name>
    <dbReference type="NCBI Taxonomy" id="10195"/>
    <lineage>
        <taxon>Eukaryota</taxon>
        <taxon>Metazoa</taxon>
        <taxon>Spiralia</taxon>
        <taxon>Gnathifera</taxon>
        <taxon>Rotifera</taxon>
        <taxon>Eurotatoria</taxon>
        <taxon>Monogononta</taxon>
        <taxon>Pseudotrocha</taxon>
        <taxon>Ploima</taxon>
        <taxon>Brachionidae</taxon>
        <taxon>Brachionus</taxon>
    </lineage>
</organism>